<comment type="caution">
    <text evidence="15">The sequence shown here is derived from an EMBL/GenBank/DDBJ whole genome shotgun (WGS) entry which is preliminary data.</text>
</comment>
<keyword evidence="12" id="KW-0131">Cell cycle</keyword>
<dbReference type="InterPro" id="IPR036599">
    <property type="entry name" value="DNA_ligase_N_sf"/>
</dbReference>
<keyword evidence="11" id="KW-0234">DNA repair</keyword>
<proteinExistence type="predicted"/>
<keyword evidence="4" id="KW-0235">DNA replication</keyword>
<evidence type="ECO:0000256" key="7">
    <source>
        <dbReference type="ARBA" id="ARBA00022763"/>
    </source>
</evidence>
<name>A0ABT3NRG3_9PROT</name>
<dbReference type="InterPro" id="IPR026333">
    <property type="entry name" value="ATP_dep_DNA_lig_pp_1105_fam"/>
</dbReference>
<dbReference type="InterPro" id="IPR016059">
    <property type="entry name" value="DNA_ligase_ATP-dep_CS"/>
</dbReference>
<evidence type="ECO:0000313" key="15">
    <source>
        <dbReference type="EMBL" id="MCW8084751.1"/>
    </source>
</evidence>
<dbReference type="Pfam" id="PF01068">
    <property type="entry name" value="DNA_ligase_A_M"/>
    <property type="match status" value="1"/>
</dbReference>
<keyword evidence="7" id="KW-0227">DNA damage</keyword>
<gene>
    <name evidence="15" type="ORF">OF850_03855</name>
</gene>
<dbReference type="GO" id="GO:0003910">
    <property type="term" value="F:DNA ligase (ATP) activity"/>
    <property type="evidence" value="ECO:0007669"/>
    <property type="project" value="UniProtKB-EC"/>
</dbReference>
<evidence type="ECO:0000256" key="4">
    <source>
        <dbReference type="ARBA" id="ARBA00022705"/>
    </source>
</evidence>
<dbReference type="SUPFAM" id="SSF50249">
    <property type="entry name" value="Nucleic acid-binding proteins"/>
    <property type="match status" value="1"/>
</dbReference>
<keyword evidence="8" id="KW-0067">ATP-binding</keyword>
<keyword evidence="16" id="KW-1185">Reference proteome</keyword>
<evidence type="ECO:0000256" key="13">
    <source>
        <dbReference type="ARBA" id="ARBA00034003"/>
    </source>
</evidence>
<dbReference type="Gene3D" id="1.10.3260.10">
    <property type="entry name" value="DNA ligase, ATP-dependent, N-terminal domain"/>
    <property type="match status" value="1"/>
</dbReference>
<evidence type="ECO:0000256" key="9">
    <source>
        <dbReference type="ARBA" id="ARBA00022842"/>
    </source>
</evidence>
<dbReference type="EMBL" id="JAPFQI010000001">
    <property type="protein sequence ID" value="MCW8084751.1"/>
    <property type="molecule type" value="Genomic_DNA"/>
</dbReference>
<reference evidence="15 16" key="1">
    <citation type="submission" date="2022-10" db="EMBL/GenBank/DDBJ databases">
        <title>Roseococcus glaciei nov., sp. nov., isolated from glacier.</title>
        <authorList>
            <person name="Liu Q."/>
            <person name="Xin Y.-H."/>
        </authorList>
    </citation>
    <scope>NUCLEOTIDE SEQUENCE [LARGE SCALE GENOMIC DNA]</scope>
    <source>
        <strain evidence="15 16">MDT2-1-1</strain>
    </source>
</reference>
<dbReference type="InterPro" id="IPR012309">
    <property type="entry name" value="DNA_ligase_ATP-dep_C"/>
</dbReference>
<keyword evidence="10" id="KW-0233">DNA recombination</keyword>
<dbReference type="PROSITE" id="PS00697">
    <property type="entry name" value="DNA_LIGASE_A1"/>
    <property type="match status" value="1"/>
</dbReference>
<dbReference type="CDD" id="cd07972">
    <property type="entry name" value="OBF_DNA_ligase_Arch_LigB"/>
    <property type="match status" value="1"/>
</dbReference>
<keyword evidence="2 15" id="KW-0436">Ligase</keyword>
<dbReference type="EC" id="6.5.1.1" evidence="1"/>
<sequence length="528" mass="58329">MSVKLFAALLESLVYTPSRNGKLRLLRDWFATAPDPDRGVGLAALAGELALKTAKPALVRDLVAARTDPALLALSHDYVGDFAETVALIWPERPGANQPPPGLAEVVELLELTSKADLPDLIASWLDVLDSSARFALIKLVTGGLRVGASARLAKTALADWSGTPLDDIEEVWHGVAPPYLAIFRWLEGKGPRPDPNGAPVFRPLMLAHPLEEKDFAALHAPDWRAEWKWDGIRVQVTSGPGGARLWSRGGEDVSASFPDLAPSLTFHAVLDGELLVVREGEVAPFSDLQQRLNRKAPGAKLQQQHPAMIRLYDILMDGEEDLRGLPFDARRARLEAWFARERPALMDVSPLIPFASMAELAAIRDGTRAASIEGLMLKRADSAYVPGRTKGLWWKWKRDPLTIDAVLMYAQRGHGKRSSFYSDFTFGLWRGEELVPVGKAYSGYTDEELLWLDRWIRNNTTARFGPVREVEKELVLEVAFDAAQRSGRHKSGVALRFPRIARIRRDKPASEADRLETLMATIPDGGA</sequence>
<keyword evidence="5" id="KW-0479">Metal-binding</keyword>
<dbReference type="InterPro" id="IPR050191">
    <property type="entry name" value="ATP-dep_DNA_ligase"/>
</dbReference>
<dbReference type="RefSeq" id="WP_301588458.1">
    <property type="nucleotide sequence ID" value="NZ_JAPFQI010000001.1"/>
</dbReference>
<dbReference type="PANTHER" id="PTHR45674:SF13">
    <property type="entry name" value="DNA LIGASE-RELATED"/>
    <property type="match status" value="1"/>
</dbReference>
<keyword evidence="3" id="KW-0132">Cell division</keyword>
<comment type="catalytic activity">
    <reaction evidence="13">
        <text>ATP + (deoxyribonucleotide)n-3'-hydroxyl + 5'-phospho-(deoxyribonucleotide)m = (deoxyribonucleotide)n+m + AMP + diphosphate.</text>
        <dbReference type="EC" id="6.5.1.1"/>
    </reaction>
</comment>
<keyword evidence="6" id="KW-0547">Nucleotide-binding</keyword>
<dbReference type="CDD" id="cd07897">
    <property type="entry name" value="Adenylation_DNA_ligase_Bac1"/>
    <property type="match status" value="1"/>
</dbReference>
<evidence type="ECO:0000256" key="5">
    <source>
        <dbReference type="ARBA" id="ARBA00022723"/>
    </source>
</evidence>
<evidence type="ECO:0000256" key="2">
    <source>
        <dbReference type="ARBA" id="ARBA00022598"/>
    </source>
</evidence>
<dbReference type="SUPFAM" id="SSF56091">
    <property type="entry name" value="DNA ligase/mRNA capping enzyme, catalytic domain"/>
    <property type="match status" value="1"/>
</dbReference>
<feature type="domain" description="ATP-dependent DNA ligase family profile" evidence="14">
    <location>
        <begin position="301"/>
        <end position="431"/>
    </location>
</feature>
<dbReference type="Gene3D" id="2.40.50.140">
    <property type="entry name" value="Nucleic acid-binding proteins"/>
    <property type="match status" value="1"/>
</dbReference>
<evidence type="ECO:0000313" key="16">
    <source>
        <dbReference type="Proteomes" id="UP001526430"/>
    </source>
</evidence>
<evidence type="ECO:0000259" key="14">
    <source>
        <dbReference type="PROSITE" id="PS50160"/>
    </source>
</evidence>
<evidence type="ECO:0000256" key="11">
    <source>
        <dbReference type="ARBA" id="ARBA00023204"/>
    </source>
</evidence>
<evidence type="ECO:0000256" key="6">
    <source>
        <dbReference type="ARBA" id="ARBA00022741"/>
    </source>
</evidence>
<keyword evidence="9" id="KW-0460">Magnesium</keyword>
<dbReference type="Proteomes" id="UP001526430">
    <property type="component" value="Unassembled WGS sequence"/>
</dbReference>
<dbReference type="Pfam" id="PF04679">
    <property type="entry name" value="DNA_ligase_A_C"/>
    <property type="match status" value="1"/>
</dbReference>
<dbReference type="InterPro" id="IPR012310">
    <property type="entry name" value="DNA_ligase_ATP-dep_cent"/>
</dbReference>
<evidence type="ECO:0000256" key="12">
    <source>
        <dbReference type="ARBA" id="ARBA00023306"/>
    </source>
</evidence>
<dbReference type="Gene3D" id="3.30.470.30">
    <property type="entry name" value="DNA ligase/mRNA capping enzyme"/>
    <property type="match status" value="1"/>
</dbReference>
<evidence type="ECO:0000256" key="3">
    <source>
        <dbReference type="ARBA" id="ARBA00022618"/>
    </source>
</evidence>
<accession>A0ABT3NRG3</accession>
<dbReference type="NCBIfam" id="TIGR04120">
    <property type="entry name" value="DNA_lig_bact"/>
    <property type="match status" value="1"/>
</dbReference>
<evidence type="ECO:0000256" key="8">
    <source>
        <dbReference type="ARBA" id="ARBA00022840"/>
    </source>
</evidence>
<protein>
    <recommendedName>
        <fullName evidence="1">DNA ligase (ATP)</fullName>
        <ecNumber evidence="1">6.5.1.1</ecNumber>
    </recommendedName>
</protein>
<dbReference type="PROSITE" id="PS50160">
    <property type="entry name" value="DNA_LIGASE_A3"/>
    <property type="match status" value="1"/>
</dbReference>
<evidence type="ECO:0000256" key="1">
    <source>
        <dbReference type="ARBA" id="ARBA00012727"/>
    </source>
</evidence>
<organism evidence="15 16">
    <name type="scientific">Sabulicella glaciei</name>
    <dbReference type="NCBI Taxonomy" id="2984948"/>
    <lineage>
        <taxon>Bacteria</taxon>
        <taxon>Pseudomonadati</taxon>
        <taxon>Pseudomonadota</taxon>
        <taxon>Alphaproteobacteria</taxon>
        <taxon>Acetobacterales</taxon>
        <taxon>Acetobacteraceae</taxon>
        <taxon>Sabulicella</taxon>
    </lineage>
</organism>
<dbReference type="PANTHER" id="PTHR45674">
    <property type="entry name" value="DNA LIGASE 1/3 FAMILY MEMBER"/>
    <property type="match status" value="1"/>
</dbReference>
<evidence type="ECO:0000256" key="10">
    <source>
        <dbReference type="ARBA" id="ARBA00023172"/>
    </source>
</evidence>
<dbReference type="NCBIfam" id="NF006701">
    <property type="entry name" value="PRK09247.1"/>
    <property type="match status" value="1"/>
</dbReference>
<dbReference type="InterPro" id="IPR012340">
    <property type="entry name" value="NA-bd_OB-fold"/>
</dbReference>